<sequence>MYKNDTIVPFGAILAAAALFLMTYLNTHMRVMESGTVPHLTVGSIGLMAFAMVLFMYGFIGLISNYLEGSEMRPGKHMAPPSSLPMVAGVVLSLLLVGLSGFFARTLVYAAKEGFNPNALQGGVFAAMMFLIALLVVIYMKFFLEQEVMAEADKAEFPW</sequence>
<evidence type="ECO:0000313" key="3">
    <source>
        <dbReference type="Proteomes" id="UP000266178"/>
    </source>
</evidence>
<protein>
    <recommendedName>
        <fullName evidence="4">Cytochrome c</fullName>
    </recommendedName>
</protein>
<keyword evidence="3" id="KW-1185">Reference proteome</keyword>
<evidence type="ECO:0008006" key="4">
    <source>
        <dbReference type="Google" id="ProtNLM"/>
    </source>
</evidence>
<comment type="caution">
    <text evidence="2">The sequence shown here is derived from an EMBL/GenBank/DDBJ whole genome shotgun (WGS) entry which is preliminary data.</text>
</comment>
<feature type="transmembrane region" description="Helical" evidence="1">
    <location>
        <begin position="124"/>
        <end position="144"/>
    </location>
</feature>
<keyword evidence="1" id="KW-1133">Transmembrane helix</keyword>
<keyword evidence="1" id="KW-0472">Membrane</keyword>
<gene>
    <name evidence="2" type="ORF">Mgrana_02690</name>
</gene>
<dbReference type="AlphaFoldDB" id="A0A399F824"/>
<feature type="transmembrane region" description="Helical" evidence="1">
    <location>
        <begin position="45"/>
        <end position="63"/>
    </location>
</feature>
<dbReference type="EMBL" id="QWLB01000044">
    <property type="protein sequence ID" value="RIH91409.1"/>
    <property type="molecule type" value="Genomic_DNA"/>
</dbReference>
<dbReference type="Gene3D" id="1.10.287.70">
    <property type="match status" value="1"/>
</dbReference>
<dbReference type="OrthoDB" id="31640at2"/>
<organism evidence="2 3">
    <name type="scientific">Meiothermus granaticius NBRC 107808</name>
    <dbReference type="NCBI Taxonomy" id="1227551"/>
    <lineage>
        <taxon>Bacteria</taxon>
        <taxon>Thermotogati</taxon>
        <taxon>Deinococcota</taxon>
        <taxon>Deinococci</taxon>
        <taxon>Thermales</taxon>
        <taxon>Thermaceae</taxon>
        <taxon>Meiothermus</taxon>
    </lineage>
</organism>
<name>A0A399F824_9DEIN</name>
<evidence type="ECO:0000256" key="1">
    <source>
        <dbReference type="SAM" id="Phobius"/>
    </source>
</evidence>
<keyword evidence="1" id="KW-0812">Transmembrane</keyword>
<accession>A0A399F824</accession>
<dbReference type="Proteomes" id="UP000266178">
    <property type="component" value="Unassembled WGS sequence"/>
</dbReference>
<feature type="transmembrane region" description="Helical" evidence="1">
    <location>
        <begin position="7"/>
        <end position="25"/>
    </location>
</feature>
<proteinExistence type="predicted"/>
<reference evidence="2 3" key="1">
    <citation type="submission" date="2018-08" db="EMBL/GenBank/DDBJ databases">
        <title>Meiothermus granaticius genome AF-68 sequencing project.</title>
        <authorList>
            <person name="Da Costa M.S."/>
            <person name="Albuquerque L."/>
            <person name="Raposo P."/>
            <person name="Froufe H.J.C."/>
            <person name="Barroso C.S."/>
            <person name="Egas C."/>
        </authorList>
    </citation>
    <scope>NUCLEOTIDE SEQUENCE [LARGE SCALE GENOMIC DNA]</scope>
    <source>
        <strain evidence="2 3">AF-68</strain>
    </source>
</reference>
<evidence type="ECO:0000313" key="2">
    <source>
        <dbReference type="EMBL" id="RIH91409.1"/>
    </source>
</evidence>
<dbReference type="RefSeq" id="WP_119358139.1">
    <property type="nucleotide sequence ID" value="NZ_BJXM01000008.1"/>
</dbReference>
<feature type="transmembrane region" description="Helical" evidence="1">
    <location>
        <begin position="84"/>
        <end position="104"/>
    </location>
</feature>